<protein>
    <submittedName>
        <fullName evidence="1">Uncharacterized protein</fullName>
    </submittedName>
</protein>
<evidence type="ECO:0000313" key="2">
    <source>
        <dbReference type="Proteomes" id="UP000515512"/>
    </source>
</evidence>
<reference evidence="1 2" key="1">
    <citation type="submission" date="2020-07" db="EMBL/GenBank/DDBJ databases">
        <authorList>
            <person name="Zhuang K."/>
            <person name="Ran Y."/>
        </authorList>
    </citation>
    <scope>NUCLEOTIDE SEQUENCE [LARGE SCALE GENOMIC DNA]</scope>
    <source>
        <strain evidence="1 2">WCH-YHL-001</strain>
    </source>
</reference>
<proteinExistence type="predicted"/>
<evidence type="ECO:0000313" key="1">
    <source>
        <dbReference type="EMBL" id="QLY28653.1"/>
    </source>
</evidence>
<gene>
    <name evidence="1" type="ORF">H0264_25360</name>
</gene>
<keyword evidence="2" id="KW-1185">Reference proteome</keyword>
<organism evidence="1 2">
    <name type="scientific">Nocardia huaxiensis</name>
    <dbReference type="NCBI Taxonomy" id="2755382"/>
    <lineage>
        <taxon>Bacteria</taxon>
        <taxon>Bacillati</taxon>
        <taxon>Actinomycetota</taxon>
        <taxon>Actinomycetes</taxon>
        <taxon>Mycobacteriales</taxon>
        <taxon>Nocardiaceae</taxon>
        <taxon>Nocardia</taxon>
    </lineage>
</organism>
<dbReference type="EMBL" id="CP059399">
    <property type="protein sequence ID" value="QLY28653.1"/>
    <property type="molecule type" value="Genomic_DNA"/>
</dbReference>
<dbReference type="AlphaFoldDB" id="A0A7D6V861"/>
<dbReference type="Proteomes" id="UP000515512">
    <property type="component" value="Chromosome"/>
</dbReference>
<dbReference type="KEGG" id="nhu:H0264_25360"/>
<sequence length="93" mass="10774">MPYEWLPWLSARLAEVGLTADEVVEALESRYRWPRMSTSKTGLRVLQVWARTRDGKPIIVALRELGALDWQIIGAKPMTESQDIADFEEWESR</sequence>
<name>A0A7D6V861_9NOCA</name>
<accession>A0A7D6V861</accession>
<dbReference type="RefSeq" id="WP_181579859.1">
    <property type="nucleotide sequence ID" value="NZ_CP059399.1"/>
</dbReference>